<proteinExistence type="predicted"/>
<organism evidence="1">
    <name type="scientific">hydrothermal vent metagenome</name>
    <dbReference type="NCBI Taxonomy" id="652676"/>
    <lineage>
        <taxon>unclassified sequences</taxon>
        <taxon>metagenomes</taxon>
        <taxon>ecological metagenomes</taxon>
    </lineage>
</organism>
<name>A0A3B0YJL5_9ZZZZ</name>
<gene>
    <name evidence="1" type="ORF">MNBD_GAMMA09-1491</name>
</gene>
<accession>A0A3B0YJL5</accession>
<reference evidence="1" key="1">
    <citation type="submission" date="2018-06" db="EMBL/GenBank/DDBJ databases">
        <authorList>
            <person name="Zhirakovskaya E."/>
        </authorList>
    </citation>
    <scope>NUCLEOTIDE SEQUENCE</scope>
</reference>
<dbReference type="AlphaFoldDB" id="A0A3B0YJL5"/>
<sequence length="78" mass="8818">MNIEIPEIIFKATGLSENQILHMLSLTLYDKEKLSIGYASKLANLSQAEFIDLMADHGVELKYNIADLHNDIDNLKDI</sequence>
<dbReference type="Pfam" id="PF03683">
    <property type="entry name" value="UPF0175"/>
    <property type="match status" value="1"/>
</dbReference>
<dbReference type="EMBL" id="UOFI01000144">
    <property type="protein sequence ID" value="VAW69074.1"/>
    <property type="molecule type" value="Genomic_DNA"/>
</dbReference>
<protein>
    <submittedName>
        <fullName evidence="1">Uncharacterized protein</fullName>
    </submittedName>
</protein>
<dbReference type="InterPro" id="IPR005368">
    <property type="entry name" value="UPF0175"/>
</dbReference>
<evidence type="ECO:0000313" key="1">
    <source>
        <dbReference type="EMBL" id="VAW69074.1"/>
    </source>
</evidence>